<dbReference type="eggNOG" id="ENOG502RJIP">
    <property type="taxonomic scope" value="Eukaryota"/>
</dbReference>
<feature type="compositionally biased region" description="Acidic residues" evidence="1">
    <location>
        <begin position="839"/>
        <end position="853"/>
    </location>
</feature>
<proteinExistence type="predicted"/>
<dbReference type="AlphaFoldDB" id="S3CEY8"/>
<organism evidence="3 4">
    <name type="scientific">Glarea lozoyensis (strain ATCC 20868 / MF5171)</name>
    <dbReference type="NCBI Taxonomy" id="1116229"/>
    <lineage>
        <taxon>Eukaryota</taxon>
        <taxon>Fungi</taxon>
        <taxon>Dikarya</taxon>
        <taxon>Ascomycota</taxon>
        <taxon>Pezizomycotina</taxon>
        <taxon>Leotiomycetes</taxon>
        <taxon>Helotiales</taxon>
        <taxon>Helotiaceae</taxon>
        <taxon>Glarea</taxon>
    </lineage>
</organism>
<dbReference type="Proteomes" id="UP000016922">
    <property type="component" value="Unassembled WGS sequence"/>
</dbReference>
<gene>
    <name evidence="3" type="ORF">GLAREA_11643</name>
</gene>
<feature type="region of interest" description="Disordered" evidence="1">
    <location>
        <begin position="813"/>
        <end position="853"/>
    </location>
</feature>
<evidence type="ECO:0000313" key="4">
    <source>
        <dbReference type="Proteomes" id="UP000016922"/>
    </source>
</evidence>
<accession>S3CEY8</accession>
<keyword evidence="4" id="KW-1185">Reference proteome</keyword>
<evidence type="ECO:0000256" key="1">
    <source>
        <dbReference type="SAM" id="MobiDB-lite"/>
    </source>
</evidence>
<feature type="domain" description="C2H2-type" evidence="2">
    <location>
        <begin position="347"/>
        <end position="367"/>
    </location>
</feature>
<name>S3CEY8_GLAL2</name>
<evidence type="ECO:0000313" key="3">
    <source>
        <dbReference type="EMBL" id="EPE25062.1"/>
    </source>
</evidence>
<feature type="compositionally biased region" description="Polar residues" evidence="1">
    <location>
        <begin position="814"/>
        <end position="828"/>
    </location>
</feature>
<dbReference type="Gene3D" id="3.30.160.60">
    <property type="entry name" value="Classic Zinc Finger"/>
    <property type="match status" value="1"/>
</dbReference>
<dbReference type="PROSITE" id="PS00028">
    <property type="entry name" value="ZINC_FINGER_C2H2_1"/>
    <property type="match status" value="1"/>
</dbReference>
<feature type="compositionally biased region" description="Low complexity" evidence="1">
    <location>
        <begin position="657"/>
        <end position="670"/>
    </location>
</feature>
<feature type="region of interest" description="Disordered" evidence="1">
    <location>
        <begin position="373"/>
        <end position="489"/>
    </location>
</feature>
<dbReference type="EMBL" id="KE145372">
    <property type="protein sequence ID" value="EPE25062.1"/>
    <property type="molecule type" value="Genomic_DNA"/>
</dbReference>
<feature type="region of interest" description="Disordered" evidence="1">
    <location>
        <begin position="632"/>
        <end position="799"/>
    </location>
</feature>
<dbReference type="InterPro" id="IPR013087">
    <property type="entry name" value="Znf_C2H2_type"/>
</dbReference>
<feature type="compositionally biased region" description="Polar residues" evidence="1">
    <location>
        <begin position="520"/>
        <end position="532"/>
    </location>
</feature>
<feature type="compositionally biased region" description="Polar residues" evidence="1">
    <location>
        <begin position="39"/>
        <end position="83"/>
    </location>
</feature>
<feature type="region of interest" description="Disordered" evidence="1">
    <location>
        <begin position="512"/>
        <end position="534"/>
    </location>
</feature>
<evidence type="ECO:0000259" key="2">
    <source>
        <dbReference type="PROSITE" id="PS00028"/>
    </source>
</evidence>
<dbReference type="HOGENOM" id="CLU_340671_0_0_1"/>
<dbReference type="OMA" id="CENSEIQ"/>
<dbReference type="RefSeq" id="XP_008087977.1">
    <property type="nucleotide sequence ID" value="XM_008089786.1"/>
</dbReference>
<reference evidence="3 4" key="1">
    <citation type="journal article" date="2013" name="BMC Genomics">
        <title>Genomics-driven discovery of the pneumocandin biosynthetic gene cluster in the fungus Glarea lozoyensis.</title>
        <authorList>
            <person name="Chen L."/>
            <person name="Yue Q."/>
            <person name="Zhang X."/>
            <person name="Xiang M."/>
            <person name="Wang C."/>
            <person name="Li S."/>
            <person name="Che Y."/>
            <person name="Ortiz-Lopez F.J."/>
            <person name="Bills G.F."/>
            <person name="Liu X."/>
            <person name="An Z."/>
        </authorList>
    </citation>
    <scope>NUCLEOTIDE SEQUENCE [LARGE SCALE GENOMIC DNA]</scope>
    <source>
        <strain evidence="4">ATCC 20868 / MF5171</strain>
    </source>
</reference>
<feature type="compositionally biased region" description="Polar residues" evidence="1">
    <location>
        <begin position="440"/>
        <end position="467"/>
    </location>
</feature>
<dbReference type="OrthoDB" id="37886at2759"/>
<feature type="compositionally biased region" description="Low complexity" evidence="1">
    <location>
        <begin position="636"/>
        <end position="646"/>
    </location>
</feature>
<protein>
    <submittedName>
        <fullName evidence="3">C2H2 and C2HC zinc finger</fullName>
    </submittedName>
</protein>
<feature type="compositionally biased region" description="Polar residues" evidence="1">
    <location>
        <begin position="381"/>
        <end position="391"/>
    </location>
</feature>
<feature type="region of interest" description="Disordered" evidence="1">
    <location>
        <begin position="1"/>
        <end position="100"/>
    </location>
</feature>
<dbReference type="KEGG" id="glz:GLAREA_11643"/>
<feature type="compositionally biased region" description="Polar residues" evidence="1">
    <location>
        <begin position="766"/>
        <end position="785"/>
    </location>
</feature>
<feature type="compositionally biased region" description="Polar residues" evidence="1">
    <location>
        <begin position="675"/>
        <end position="696"/>
    </location>
</feature>
<sequence length="853" mass="92594">MASVGKDSEMLDVSAPSGRDTSEENDASRVNGEAHQMNGRITNVSSISPQTNNGTQNIATSPSMSRSGRTPSQSIKSGSNGQRNGIKEEDNNVSPSKAAAKNVRFHKEVARLQEIVDDVSPEAARTVLHAKWRRFIFEDYDEFHISFVLRAVLKNANLEVLERVARDGGLFKGPMLQAAVENKVVINSIVSDTDHVPLLAKHMSPEELFSALPEAFIDKAVAGRIATVESRQLVTWLASAGRLGYRNDDLIGVDERVAPNPANAPPAALSKGEEMEALEVINALGTPAFPMRPAPHVPQPLPPTDLRQPMVCQLCKKSFTSLSGYNYHTFKGICEKVAPATGWKWVCEYCLQGFTTKQGREYHNLKHVCENSEIQPPSDPSMESPQLGKNNTPRSTPRPPIRTSSSSGSISKIRRQSTDQPTGFQQDFAPSVPLNGHLHSGSSTPLNKTTVFNDLGAESSTPPSSGSRKQRSDRDVRHPPEDLPPEKLAAMNREIDEEDARHRALQEEILKLPQEEQEQRLQSAKNGNASKKSTIRKRYGVTLRLREKDKIAAGTKKGTSSKLRTSLSANPETLTPRNYIPPAPPANISFMPINTIVAAPPPATFSPVNAGRVFEPPPRINNGWINPPPPMPYPYGAPHNQPYIPDSRPPPYPQHLPASSSPRASVGSSPKAKTPKTQKPVNYAPQHQQTAASYAVNNKRRRSDSQSGDEGSARPSPAYRTPYEPIPLPDDDAVQLQMQEVSSQPAAAKFPKKFLAESQRKWQAMRPSQSGSNSPAASPATSEVNDTAEPVSGDTTMIDAPAAGVNAAFAAGASTNDDLVPTTENPSNEPKKEPIVELSDSDSDDGDIPNDNS</sequence>
<feature type="compositionally biased region" description="Low complexity" evidence="1">
    <location>
        <begin position="401"/>
        <end position="411"/>
    </location>
</feature>
<dbReference type="STRING" id="1116229.S3CEY8"/>
<dbReference type="GeneID" id="19470684"/>
<feature type="compositionally biased region" description="Basic and acidic residues" evidence="1">
    <location>
        <begin position="470"/>
        <end position="485"/>
    </location>
</feature>